<sequence>MEGVGTGVALALSVITAALNKTIRIKSLFGRAARRGAGDVITEASLLGGSQSLALDKDSVMCPAIFEL</sequence>
<evidence type="ECO:0000313" key="2">
    <source>
        <dbReference type="Proteomes" id="UP001152562"/>
    </source>
</evidence>
<comment type="caution">
    <text evidence="1">The sequence shown here is derived from an EMBL/GenBank/DDBJ whole genome shotgun (WGS) entry which is preliminary data.</text>
</comment>
<dbReference type="Proteomes" id="UP001152562">
    <property type="component" value="Unassembled WGS sequence"/>
</dbReference>
<organism evidence="1 2">
    <name type="scientific">Pieris brassicae</name>
    <name type="common">White butterfly</name>
    <name type="synonym">Large white butterfly</name>
    <dbReference type="NCBI Taxonomy" id="7116"/>
    <lineage>
        <taxon>Eukaryota</taxon>
        <taxon>Metazoa</taxon>
        <taxon>Ecdysozoa</taxon>
        <taxon>Arthropoda</taxon>
        <taxon>Hexapoda</taxon>
        <taxon>Insecta</taxon>
        <taxon>Pterygota</taxon>
        <taxon>Neoptera</taxon>
        <taxon>Endopterygota</taxon>
        <taxon>Lepidoptera</taxon>
        <taxon>Glossata</taxon>
        <taxon>Ditrysia</taxon>
        <taxon>Papilionoidea</taxon>
        <taxon>Pieridae</taxon>
        <taxon>Pierinae</taxon>
        <taxon>Pieris</taxon>
    </lineage>
</organism>
<dbReference type="AlphaFoldDB" id="A0A9P0X3R9"/>
<evidence type="ECO:0000313" key="1">
    <source>
        <dbReference type="EMBL" id="CAH3974417.1"/>
    </source>
</evidence>
<reference evidence="1" key="1">
    <citation type="submission" date="2022-05" db="EMBL/GenBank/DDBJ databases">
        <authorList>
            <person name="Okamura Y."/>
        </authorList>
    </citation>
    <scope>NUCLEOTIDE SEQUENCE</scope>
</reference>
<dbReference type="EMBL" id="CALOZG010000002">
    <property type="protein sequence ID" value="CAH3974417.1"/>
    <property type="molecule type" value="Genomic_DNA"/>
</dbReference>
<protein>
    <submittedName>
        <fullName evidence="1">Uncharacterized protein</fullName>
    </submittedName>
</protein>
<accession>A0A9P0X3R9</accession>
<gene>
    <name evidence="1" type="ORF">PIBRA_LOCUS1804</name>
</gene>
<name>A0A9P0X3R9_PIEBR</name>
<proteinExistence type="predicted"/>
<keyword evidence="2" id="KW-1185">Reference proteome</keyword>